<keyword evidence="8 15" id="KW-0963">Cytoplasm</keyword>
<comment type="pathway">
    <text evidence="4 15 16">Amino-acid biosynthesis; L-leucine biosynthesis; L-leucine from 3-methyl-2-oxobutanoate: step 3/4.</text>
</comment>
<evidence type="ECO:0000256" key="3">
    <source>
        <dbReference type="ARBA" id="ARBA00004496"/>
    </source>
</evidence>
<reference evidence="18" key="1">
    <citation type="journal article" date="2021" name="PeerJ">
        <title>Extensive microbial diversity within the chicken gut microbiome revealed by metagenomics and culture.</title>
        <authorList>
            <person name="Gilroy R."/>
            <person name="Ravi A."/>
            <person name="Getino M."/>
            <person name="Pursley I."/>
            <person name="Horton D.L."/>
            <person name="Alikhan N.F."/>
            <person name="Baker D."/>
            <person name="Gharbi K."/>
            <person name="Hall N."/>
            <person name="Watson M."/>
            <person name="Adriaenssens E.M."/>
            <person name="Foster-Nyarko E."/>
            <person name="Jarju S."/>
            <person name="Secka A."/>
            <person name="Antonio M."/>
            <person name="Oren A."/>
            <person name="Chaudhuri R.R."/>
            <person name="La Ragione R."/>
            <person name="Hildebrand F."/>
            <person name="Pallen M.J."/>
        </authorList>
    </citation>
    <scope>NUCLEOTIDE SEQUENCE</scope>
    <source>
        <strain evidence="18">ChiW4-1371</strain>
    </source>
</reference>
<keyword evidence="9 15" id="KW-0028">Amino-acid biosynthesis</keyword>
<dbReference type="InterPro" id="IPR019818">
    <property type="entry name" value="IsoCit/isopropylmalate_DH_CS"/>
</dbReference>
<sequence length="359" mass="39254">MNKVAVLSGDGIGPEVMAEALKVLDAVSKKYNHKFEFTEAYVGGIAYDKTGTPLPEETIKICENSDAVLFGSVGGPKWESLPPEKQPERGALLPLRKHFNLFANLRPVKIFPSLSHASSLKHELVKDGIDIIFFRELTGGIYFGQPKKISDDGKSAVDTMAYKEEEIKRIAVKAFEAARLRNKKVCSVDKANVLMTSILWRKVVTELHDKEYSDIELSHMFVDNAAMQLVRWPAQFDVILTENMFGDILSDEAAMLSGSLGMLPSASINESGFGLYEPIGGSAPDIAGQGIANPIAQILSSALMLRYSFKLDKEAKAIEQAVADTLAANIRTKDIAGESKDVKVVSTSEMGNEIISRIK</sequence>
<feature type="binding site" evidence="15">
    <location>
        <position position="223"/>
    </location>
    <ligand>
        <name>substrate</name>
    </ligand>
</feature>
<dbReference type="SUPFAM" id="SSF53659">
    <property type="entry name" value="Isocitrate/Isopropylmalate dehydrogenase-like"/>
    <property type="match status" value="1"/>
</dbReference>
<dbReference type="HAMAP" id="MF_01033">
    <property type="entry name" value="LeuB_type1"/>
    <property type="match status" value="1"/>
</dbReference>
<keyword evidence="13 15" id="KW-0520">NAD</keyword>
<proteinExistence type="inferred from homology"/>
<comment type="cofactor">
    <cofactor evidence="15 16">
        <name>Mg(2+)</name>
        <dbReference type="ChEBI" id="CHEBI:18420"/>
    </cofactor>
    <cofactor evidence="15 16">
        <name>Mn(2+)</name>
        <dbReference type="ChEBI" id="CHEBI:29035"/>
    </cofactor>
    <text evidence="15 16">Binds 1 Mg(2+) or Mn(2+) ion per subunit.</text>
</comment>
<evidence type="ECO:0000256" key="14">
    <source>
        <dbReference type="ARBA" id="ARBA00023304"/>
    </source>
</evidence>
<accession>A0A9D2GUH6</accession>
<protein>
    <recommendedName>
        <fullName evidence="15">3-isopropylmalate dehydrogenase</fullName>
        <ecNumber evidence="15">1.1.1.85</ecNumber>
    </recommendedName>
    <alternativeName>
        <fullName evidence="15">3-IPM-DH</fullName>
    </alternativeName>
    <alternativeName>
        <fullName evidence="15">Beta-IPM dehydrogenase</fullName>
        <shortName evidence="15">IMDH</shortName>
    </alternativeName>
</protein>
<feature type="binding site" evidence="15">
    <location>
        <position position="135"/>
    </location>
    <ligand>
        <name>substrate</name>
    </ligand>
</feature>
<comment type="similarity">
    <text evidence="5 15">Belongs to the isocitrate and isopropylmalate dehydrogenases family. LeuB type 1 subfamily.</text>
</comment>
<comment type="catalytic activity">
    <reaction evidence="1 15 16">
        <text>(2R,3S)-3-isopropylmalate + NAD(+) = 4-methyl-2-oxopentanoate + CO2 + NADH</text>
        <dbReference type="Rhea" id="RHEA:32271"/>
        <dbReference type="ChEBI" id="CHEBI:16526"/>
        <dbReference type="ChEBI" id="CHEBI:17865"/>
        <dbReference type="ChEBI" id="CHEBI:35121"/>
        <dbReference type="ChEBI" id="CHEBI:57540"/>
        <dbReference type="ChEBI" id="CHEBI:57945"/>
        <dbReference type="EC" id="1.1.1.85"/>
    </reaction>
</comment>
<feature type="binding site" evidence="15">
    <location>
        <position position="106"/>
    </location>
    <ligand>
        <name>substrate</name>
    </ligand>
</feature>
<reference evidence="18" key="2">
    <citation type="submission" date="2021-04" db="EMBL/GenBank/DDBJ databases">
        <authorList>
            <person name="Gilroy R."/>
        </authorList>
    </citation>
    <scope>NUCLEOTIDE SEQUENCE</scope>
    <source>
        <strain evidence="18">ChiW4-1371</strain>
    </source>
</reference>
<dbReference type="NCBIfam" id="TIGR00169">
    <property type="entry name" value="leuB"/>
    <property type="match status" value="1"/>
</dbReference>
<evidence type="ECO:0000256" key="6">
    <source>
        <dbReference type="ARBA" id="ARBA00011738"/>
    </source>
</evidence>
<evidence type="ECO:0000256" key="7">
    <source>
        <dbReference type="ARBA" id="ARBA00022430"/>
    </source>
</evidence>
<feature type="domain" description="Isopropylmalate dehydrogenase-like" evidence="17">
    <location>
        <begin position="3"/>
        <end position="354"/>
    </location>
</feature>
<comment type="cofactor">
    <cofactor evidence="2">
        <name>Mn(2+)</name>
        <dbReference type="ChEBI" id="CHEBI:29035"/>
    </cofactor>
</comment>
<feature type="binding site" evidence="15">
    <location>
        <position position="247"/>
    </location>
    <ligand>
        <name>Mg(2+)</name>
        <dbReference type="ChEBI" id="CHEBI:18420"/>
    </ligand>
</feature>
<dbReference type="GO" id="GO:0003862">
    <property type="term" value="F:3-isopropylmalate dehydrogenase activity"/>
    <property type="evidence" value="ECO:0007669"/>
    <property type="project" value="UniProtKB-UniRule"/>
</dbReference>
<dbReference type="GO" id="GO:0009098">
    <property type="term" value="P:L-leucine biosynthetic process"/>
    <property type="evidence" value="ECO:0007669"/>
    <property type="project" value="UniProtKB-UniRule"/>
</dbReference>
<keyword evidence="12 15" id="KW-0560">Oxidoreductase</keyword>
<evidence type="ECO:0000256" key="11">
    <source>
        <dbReference type="ARBA" id="ARBA00022842"/>
    </source>
</evidence>
<dbReference type="AlphaFoldDB" id="A0A9D2GUH6"/>
<dbReference type="Pfam" id="PF00180">
    <property type="entry name" value="Iso_dh"/>
    <property type="match status" value="1"/>
</dbReference>
<evidence type="ECO:0000256" key="12">
    <source>
        <dbReference type="ARBA" id="ARBA00023002"/>
    </source>
</evidence>
<gene>
    <name evidence="15 18" type="primary">leuB</name>
    <name evidence="18" type="ORF">H9804_06680</name>
</gene>
<keyword evidence="15" id="KW-0464">Manganese</keyword>
<dbReference type="PROSITE" id="PS00470">
    <property type="entry name" value="IDH_IMDH"/>
    <property type="match status" value="1"/>
</dbReference>
<dbReference type="FunFam" id="3.40.718.10:FF:000028">
    <property type="entry name" value="3-isopropylmalate dehydrogenase"/>
    <property type="match status" value="1"/>
</dbReference>
<feature type="binding site" evidence="15">
    <location>
        <position position="251"/>
    </location>
    <ligand>
        <name>Mg(2+)</name>
        <dbReference type="ChEBI" id="CHEBI:18420"/>
    </ligand>
</feature>
<feature type="binding site" evidence="15">
    <location>
        <begin position="75"/>
        <end position="88"/>
    </location>
    <ligand>
        <name>NAD(+)</name>
        <dbReference type="ChEBI" id="CHEBI:57540"/>
    </ligand>
</feature>
<keyword evidence="14 15" id="KW-0100">Branched-chain amino acid biosynthesis</keyword>
<feature type="site" description="Important for catalysis" evidence="15">
    <location>
        <position position="142"/>
    </location>
</feature>
<evidence type="ECO:0000313" key="19">
    <source>
        <dbReference type="Proteomes" id="UP000824176"/>
    </source>
</evidence>
<evidence type="ECO:0000256" key="8">
    <source>
        <dbReference type="ARBA" id="ARBA00022490"/>
    </source>
</evidence>
<evidence type="ECO:0000256" key="2">
    <source>
        <dbReference type="ARBA" id="ARBA00001936"/>
    </source>
</evidence>
<organism evidence="18 19">
    <name type="scientific">Candidatus Mucispirillum faecigallinarum</name>
    <dbReference type="NCBI Taxonomy" id="2838699"/>
    <lineage>
        <taxon>Bacteria</taxon>
        <taxon>Pseudomonadati</taxon>
        <taxon>Deferribacterota</taxon>
        <taxon>Deferribacteres</taxon>
        <taxon>Deferribacterales</taxon>
        <taxon>Mucispirillaceae</taxon>
        <taxon>Mucispirillum</taxon>
    </lineage>
</organism>
<evidence type="ECO:0000256" key="16">
    <source>
        <dbReference type="RuleBase" id="RU004445"/>
    </source>
</evidence>
<dbReference type="EC" id="1.1.1.85" evidence="15"/>
<evidence type="ECO:0000256" key="1">
    <source>
        <dbReference type="ARBA" id="ARBA00000624"/>
    </source>
</evidence>
<evidence type="ECO:0000256" key="15">
    <source>
        <dbReference type="HAMAP-Rule" id="MF_01033"/>
    </source>
</evidence>
<keyword evidence="7 15" id="KW-0432">Leucine biosynthesis</keyword>
<dbReference type="GO" id="GO:0000287">
    <property type="term" value="F:magnesium ion binding"/>
    <property type="evidence" value="ECO:0007669"/>
    <property type="project" value="InterPro"/>
</dbReference>
<feature type="site" description="Important for catalysis" evidence="15">
    <location>
        <position position="190"/>
    </location>
</feature>
<evidence type="ECO:0000259" key="17">
    <source>
        <dbReference type="SMART" id="SM01329"/>
    </source>
</evidence>
<dbReference type="PANTHER" id="PTHR42979">
    <property type="entry name" value="3-ISOPROPYLMALATE DEHYDROGENASE"/>
    <property type="match status" value="1"/>
</dbReference>
<dbReference type="Proteomes" id="UP000824176">
    <property type="component" value="Unassembled WGS sequence"/>
</dbReference>
<evidence type="ECO:0000256" key="9">
    <source>
        <dbReference type="ARBA" id="ARBA00022605"/>
    </source>
</evidence>
<dbReference type="GO" id="GO:0005829">
    <property type="term" value="C:cytosol"/>
    <property type="evidence" value="ECO:0007669"/>
    <property type="project" value="TreeGrafter"/>
</dbReference>
<name>A0A9D2GUH6_9BACT</name>
<feature type="binding site" evidence="15">
    <location>
        <position position="96"/>
    </location>
    <ligand>
        <name>substrate</name>
    </ligand>
</feature>
<evidence type="ECO:0000256" key="13">
    <source>
        <dbReference type="ARBA" id="ARBA00023027"/>
    </source>
</evidence>
<feature type="binding site" evidence="15">
    <location>
        <begin position="281"/>
        <end position="293"/>
    </location>
    <ligand>
        <name>NAD(+)</name>
        <dbReference type="ChEBI" id="CHEBI:57540"/>
    </ligand>
</feature>
<dbReference type="SMART" id="SM01329">
    <property type="entry name" value="Iso_dh"/>
    <property type="match status" value="1"/>
</dbReference>
<dbReference type="InterPro" id="IPR004429">
    <property type="entry name" value="Isopropylmalate_DH"/>
</dbReference>
<dbReference type="GO" id="GO:0051287">
    <property type="term" value="F:NAD binding"/>
    <property type="evidence" value="ECO:0007669"/>
    <property type="project" value="InterPro"/>
</dbReference>
<evidence type="ECO:0000256" key="5">
    <source>
        <dbReference type="ARBA" id="ARBA00008319"/>
    </source>
</evidence>
<evidence type="ECO:0000256" key="4">
    <source>
        <dbReference type="ARBA" id="ARBA00004762"/>
    </source>
</evidence>
<comment type="subunit">
    <text evidence="6 15 16">Homodimer.</text>
</comment>
<dbReference type="PANTHER" id="PTHR42979:SF1">
    <property type="entry name" value="3-ISOPROPYLMALATE DEHYDROGENASE"/>
    <property type="match status" value="1"/>
</dbReference>
<comment type="subcellular location">
    <subcellularLocation>
        <location evidence="3 15">Cytoplasm</location>
    </subcellularLocation>
</comment>
<dbReference type="Gene3D" id="3.40.718.10">
    <property type="entry name" value="Isopropylmalate Dehydrogenase"/>
    <property type="match status" value="1"/>
</dbReference>
<dbReference type="EMBL" id="DXAQ01000104">
    <property type="protein sequence ID" value="HIZ89612.1"/>
    <property type="molecule type" value="Genomic_DNA"/>
</dbReference>
<keyword evidence="11 15" id="KW-0460">Magnesium</keyword>
<keyword evidence="10 15" id="KW-0479">Metal-binding</keyword>
<feature type="binding site" evidence="15">
    <location>
        <position position="223"/>
    </location>
    <ligand>
        <name>Mg(2+)</name>
        <dbReference type="ChEBI" id="CHEBI:18420"/>
    </ligand>
</feature>
<comment type="caution">
    <text evidence="18">The sequence shown here is derived from an EMBL/GenBank/DDBJ whole genome shotgun (WGS) entry which is preliminary data.</text>
</comment>
<evidence type="ECO:0000313" key="18">
    <source>
        <dbReference type="EMBL" id="HIZ89612.1"/>
    </source>
</evidence>
<evidence type="ECO:0000256" key="10">
    <source>
        <dbReference type="ARBA" id="ARBA00022723"/>
    </source>
</evidence>
<dbReference type="InterPro" id="IPR024084">
    <property type="entry name" value="IsoPropMal-DH-like_dom"/>
</dbReference>
<comment type="function">
    <text evidence="15 16">Catalyzes the oxidation of 3-carboxy-2-hydroxy-4-methylpentanoate (3-isopropylmalate) to 3-carboxy-4-methyl-2-oxopentanoate. The product decarboxylates to 4-methyl-2 oxopentanoate.</text>
</comment>